<dbReference type="InterPro" id="IPR051781">
    <property type="entry name" value="Metallo-dep_Hydrolase"/>
</dbReference>
<evidence type="ECO:0000256" key="2">
    <source>
        <dbReference type="SAM" id="SignalP"/>
    </source>
</evidence>
<feature type="signal peptide" evidence="2">
    <location>
        <begin position="1"/>
        <end position="23"/>
    </location>
</feature>
<organism evidence="4 5">
    <name type="scientific">Pricia mediterranea</name>
    <dbReference type="NCBI Taxonomy" id="3076079"/>
    <lineage>
        <taxon>Bacteria</taxon>
        <taxon>Pseudomonadati</taxon>
        <taxon>Bacteroidota</taxon>
        <taxon>Flavobacteriia</taxon>
        <taxon>Flavobacteriales</taxon>
        <taxon>Flavobacteriaceae</taxon>
        <taxon>Pricia</taxon>
    </lineage>
</organism>
<dbReference type="InterPro" id="IPR057744">
    <property type="entry name" value="OTAase-like"/>
</dbReference>
<keyword evidence="2" id="KW-0732">Signal</keyword>
<dbReference type="SUPFAM" id="SSF51556">
    <property type="entry name" value="Metallo-dependent hydrolases"/>
    <property type="match status" value="1"/>
</dbReference>
<evidence type="ECO:0000256" key="1">
    <source>
        <dbReference type="SAM" id="MobiDB-lite"/>
    </source>
</evidence>
<keyword evidence="5" id="KW-1185">Reference proteome</keyword>
<accession>A0ABU3L6Q7</accession>
<dbReference type="Pfam" id="PF01979">
    <property type="entry name" value="Amidohydro_1"/>
    <property type="match status" value="1"/>
</dbReference>
<dbReference type="RefSeq" id="WP_314015363.1">
    <property type="nucleotide sequence ID" value="NZ_JAVTTP010000001.1"/>
</dbReference>
<dbReference type="InterPro" id="IPR011059">
    <property type="entry name" value="Metal-dep_hydrolase_composite"/>
</dbReference>
<feature type="domain" description="Amidohydrolase-related" evidence="3">
    <location>
        <begin position="77"/>
        <end position="425"/>
    </location>
</feature>
<dbReference type="PANTHER" id="PTHR43135">
    <property type="entry name" value="ALPHA-D-RIBOSE 1-METHYLPHOSPHONATE 5-TRIPHOSPHATE DIPHOSPHATASE"/>
    <property type="match status" value="1"/>
</dbReference>
<name>A0ABU3L6Q7_9FLAO</name>
<comment type="caution">
    <text evidence="4">The sequence shown here is derived from an EMBL/GenBank/DDBJ whole genome shotgun (WGS) entry which is preliminary data.</text>
</comment>
<dbReference type="InterPro" id="IPR032466">
    <property type="entry name" value="Metal_Hydrolase"/>
</dbReference>
<dbReference type="InterPro" id="IPR006680">
    <property type="entry name" value="Amidohydro-rel"/>
</dbReference>
<evidence type="ECO:0000259" key="3">
    <source>
        <dbReference type="Pfam" id="PF01979"/>
    </source>
</evidence>
<protein>
    <submittedName>
        <fullName evidence="4">Amidohydrolase family protein</fullName>
    </submittedName>
</protein>
<dbReference type="EMBL" id="JAVTTP010000001">
    <property type="protein sequence ID" value="MDT7829435.1"/>
    <property type="molecule type" value="Genomic_DNA"/>
</dbReference>
<feature type="chain" id="PRO_5046157857" evidence="2">
    <location>
        <begin position="24"/>
        <end position="429"/>
    </location>
</feature>
<dbReference type="Gene3D" id="3.20.20.140">
    <property type="entry name" value="Metal-dependent hydrolases"/>
    <property type="match status" value="1"/>
</dbReference>
<proteinExistence type="predicted"/>
<feature type="region of interest" description="Disordered" evidence="1">
    <location>
        <begin position="162"/>
        <end position="191"/>
    </location>
</feature>
<gene>
    <name evidence="4" type="ORF">RQM65_12225</name>
</gene>
<dbReference type="Gene3D" id="2.30.40.10">
    <property type="entry name" value="Urease, subunit C, domain 1"/>
    <property type="match status" value="1"/>
</dbReference>
<dbReference type="PANTHER" id="PTHR43135:SF3">
    <property type="entry name" value="ALPHA-D-RIBOSE 1-METHYLPHOSPHONATE 5-TRIPHOSPHATE DIPHOSPHATASE"/>
    <property type="match status" value="1"/>
</dbReference>
<evidence type="ECO:0000313" key="5">
    <source>
        <dbReference type="Proteomes" id="UP001250656"/>
    </source>
</evidence>
<reference evidence="4 5" key="1">
    <citation type="submission" date="2023-09" db="EMBL/GenBank/DDBJ databases">
        <title>Novel taxa isolated from Blanes Bay.</title>
        <authorList>
            <person name="Rey-Velasco X."/>
            <person name="Lucena T."/>
        </authorList>
    </citation>
    <scope>NUCLEOTIDE SEQUENCE [LARGE SCALE GENOMIC DNA]</scope>
    <source>
        <strain evidence="4 5">S334</strain>
    </source>
</reference>
<dbReference type="Proteomes" id="UP001250656">
    <property type="component" value="Unassembled WGS sequence"/>
</dbReference>
<evidence type="ECO:0000313" key="4">
    <source>
        <dbReference type="EMBL" id="MDT7829435.1"/>
    </source>
</evidence>
<dbReference type="SUPFAM" id="SSF51338">
    <property type="entry name" value="Composite domain of metallo-dependent hydrolases"/>
    <property type="match status" value="1"/>
</dbReference>
<sequence length="429" mass="45950">MKKPILFLFLFSILTASTQTASAQDKYLQCGSIVDTESGEVLSEKTLVISGNRIKSIEDGFVNGSKTDTVIDLKNRTVLPGFIDMHVHLESESGPKAYLDRFTNNEADLAFNSVGFAKSTLMAGFTTVRDLGGSGVNIALRKAVDNDRVEGPRIFTAGKSIATTGGHADPSNGMRKDLTGDPGPKEGVVNSPEEARKAVRQRYKNGADVIKITATGGVLSVAKSGQNPQFTVEEIKAITETAKDYGMLTAAHAHGDDGMQRAIKGGIKTIEHGTLMSDETMEMMKENDTYLVPTITAGRQVAEKAKIDGYFPPVVAKKAAEIGPMIQSMFERAYKKGVPIAFGTDAGVFPHGLNAKEFGYMVEGGMPVMEALKSATVTPAELLGMGKELGQLKAGFLADIVAVEENPENNVDTLENVVFVMKDGVVYKQ</sequence>
<dbReference type="CDD" id="cd01299">
    <property type="entry name" value="Met_dep_hydrolase_A"/>
    <property type="match status" value="1"/>
</dbReference>